<dbReference type="InterPro" id="IPR044733">
    <property type="entry name" value="AP1_sigma"/>
</dbReference>
<evidence type="ECO:0000313" key="14">
    <source>
        <dbReference type="Proteomes" id="UP000050791"/>
    </source>
</evidence>
<dbReference type="InterPro" id="IPR011012">
    <property type="entry name" value="Longin-like_dom_sf"/>
</dbReference>
<evidence type="ECO:0000256" key="8">
    <source>
        <dbReference type="ARBA" id="ARBA00023136"/>
    </source>
</evidence>
<keyword evidence="12" id="KW-0812">Transmembrane</keyword>
<dbReference type="WBParaSite" id="SMTH1_32430.1">
    <property type="protein sequence ID" value="SMTH1_32430.1"/>
    <property type="gene ID" value="SMTH1_32430"/>
</dbReference>
<dbReference type="InterPro" id="IPR016635">
    <property type="entry name" value="AP_complex_ssu"/>
</dbReference>
<dbReference type="Pfam" id="PF01217">
    <property type="entry name" value="Clat_adaptor_s"/>
    <property type="match status" value="1"/>
</dbReference>
<evidence type="ECO:0000256" key="3">
    <source>
        <dbReference type="ARBA" id="ARBA00004600"/>
    </source>
</evidence>
<keyword evidence="9" id="KW-0168">Coated pit</keyword>
<evidence type="ECO:0000256" key="11">
    <source>
        <dbReference type="ARBA" id="ARBA00065677"/>
    </source>
</evidence>
<evidence type="ECO:0000256" key="2">
    <source>
        <dbReference type="ARBA" id="ARBA00004555"/>
    </source>
</evidence>
<organism evidence="14 15">
    <name type="scientific">Schistosoma mattheei</name>
    <dbReference type="NCBI Taxonomy" id="31246"/>
    <lineage>
        <taxon>Eukaryota</taxon>
        <taxon>Metazoa</taxon>
        <taxon>Spiralia</taxon>
        <taxon>Lophotrochozoa</taxon>
        <taxon>Platyhelminthes</taxon>
        <taxon>Trematoda</taxon>
        <taxon>Digenea</taxon>
        <taxon>Strigeidida</taxon>
        <taxon>Schistosomatoidea</taxon>
        <taxon>Schistosomatidae</taxon>
        <taxon>Schistosoma</taxon>
    </lineage>
</organism>
<evidence type="ECO:0000256" key="12">
    <source>
        <dbReference type="SAM" id="Phobius"/>
    </source>
</evidence>
<dbReference type="GO" id="GO:0005905">
    <property type="term" value="C:clathrin-coated pit"/>
    <property type="evidence" value="ECO:0007669"/>
    <property type="project" value="UniProtKB-SubCell"/>
</dbReference>
<dbReference type="Gene3D" id="3.30.450.60">
    <property type="match status" value="1"/>
</dbReference>
<proteinExistence type="inferred from homology"/>
<evidence type="ECO:0000256" key="1">
    <source>
        <dbReference type="ARBA" id="ARBA00004180"/>
    </source>
</evidence>
<keyword evidence="7" id="KW-0333">Golgi apparatus</keyword>
<reference evidence="15" key="1">
    <citation type="submission" date="2023-11" db="UniProtKB">
        <authorList>
            <consortium name="WormBaseParasite"/>
        </authorList>
    </citation>
    <scope>IDENTIFICATION</scope>
</reference>
<protein>
    <submittedName>
        <fullName evidence="15">AP complex subunit sigma</fullName>
    </submittedName>
</protein>
<dbReference type="Proteomes" id="UP000050791">
    <property type="component" value="Unassembled WGS sequence"/>
</dbReference>
<dbReference type="FunFam" id="3.30.450.60:FF:000005">
    <property type="entry name" value="AP complex subunit sigma"/>
    <property type="match status" value="1"/>
</dbReference>
<comment type="subunit">
    <text evidence="11">Adaptor protein complex 1 (AP-1) is a heterotetramer composed of two large adaptins (gamma-type subunit AP1G1 and beta-type subunit AP1B1), a medium adaptin (mu-type subunit AP1M1 or AP1M2) and a small adaptin (sigma-type subunit AP1S1 or AP1S2 or AP1S3).</text>
</comment>
<dbReference type="SUPFAM" id="SSF64356">
    <property type="entry name" value="SNARE-like"/>
    <property type="match status" value="1"/>
</dbReference>
<dbReference type="GO" id="GO:0030121">
    <property type="term" value="C:AP-1 adaptor complex"/>
    <property type="evidence" value="ECO:0007669"/>
    <property type="project" value="InterPro"/>
</dbReference>
<sequence length="202" mass="24229">MVCWRHRSLMLSFQHMSYFTNTVSILCCIYSRIIFILNPALYIRTMINFMLLFSRQGKVRLQKWYSSYTEKEKKKYLREIISLVFARKPKMCSFLEWQDLKIVYRRYASLYFVCAIDQTDNELITLEIIHRYVEILDKYFGNVCELDIIFHFEKAYFVLDEYLLAGEVQETGAKEILSVIDAQDIIQEDEVPQKLFEDQSLN</sequence>
<keyword evidence="12" id="KW-1133">Transmembrane helix</keyword>
<dbReference type="PANTHER" id="PTHR11753">
    <property type="entry name" value="ADAPTOR COMPLEXES SMALL SUBUNIT FAMILY"/>
    <property type="match status" value="1"/>
</dbReference>
<evidence type="ECO:0000256" key="5">
    <source>
        <dbReference type="ARBA" id="ARBA00022448"/>
    </source>
</evidence>
<evidence type="ECO:0000256" key="10">
    <source>
        <dbReference type="ARBA" id="ARBA00023329"/>
    </source>
</evidence>
<name>A0AA85B7C1_9TREM</name>
<keyword evidence="5" id="KW-0813">Transport</keyword>
<feature type="transmembrane region" description="Helical" evidence="12">
    <location>
        <begin position="18"/>
        <end position="43"/>
    </location>
</feature>
<evidence type="ECO:0000259" key="13">
    <source>
        <dbReference type="Pfam" id="PF01217"/>
    </source>
</evidence>
<dbReference type="InterPro" id="IPR000804">
    <property type="entry name" value="Clathrin_sm-chain_CS"/>
</dbReference>
<dbReference type="InterPro" id="IPR022775">
    <property type="entry name" value="AP_mu_sigma_su"/>
</dbReference>
<evidence type="ECO:0000256" key="4">
    <source>
        <dbReference type="ARBA" id="ARBA00006972"/>
    </source>
</evidence>
<keyword evidence="6" id="KW-0653">Protein transport</keyword>
<comment type="similarity">
    <text evidence="4">Belongs to the adaptor complexes small subunit family.</text>
</comment>
<dbReference type="AlphaFoldDB" id="A0AA85B7C1"/>
<evidence type="ECO:0000256" key="7">
    <source>
        <dbReference type="ARBA" id="ARBA00023034"/>
    </source>
</evidence>
<dbReference type="CDD" id="cd14831">
    <property type="entry name" value="AP1_sigma"/>
    <property type="match status" value="1"/>
</dbReference>
<evidence type="ECO:0000256" key="9">
    <source>
        <dbReference type="ARBA" id="ARBA00023176"/>
    </source>
</evidence>
<dbReference type="PROSITE" id="PS00989">
    <property type="entry name" value="CLAT_ADAPTOR_S"/>
    <property type="match status" value="1"/>
</dbReference>
<evidence type="ECO:0000256" key="6">
    <source>
        <dbReference type="ARBA" id="ARBA00022927"/>
    </source>
</evidence>
<accession>A0AA85B7C1</accession>
<keyword evidence="10" id="KW-0968">Cytoplasmic vesicle</keyword>
<keyword evidence="8 12" id="KW-0472">Membrane</keyword>
<feature type="domain" description="AP complex mu/sigma subunit" evidence="13">
    <location>
        <begin position="46"/>
        <end position="184"/>
    </location>
</feature>
<evidence type="ECO:0000313" key="15">
    <source>
        <dbReference type="WBParaSite" id="SMTH1_32430.1"/>
    </source>
</evidence>
<dbReference type="GO" id="GO:0035615">
    <property type="term" value="F:clathrin adaptor activity"/>
    <property type="evidence" value="ECO:0007669"/>
    <property type="project" value="InterPro"/>
</dbReference>
<comment type="subcellular location">
    <subcellularLocation>
        <location evidence="1">Cytoplasmic vesicle membrane</location>
        <topology evidence="1">Peripheral membrane protein</topology>
        <orientation evidence="1">Cytoplasmic side</orientation>
    </subcellularLocation>
    <subcellularLocation>
        <location evidence="2">Golgi apparatus</location>
    </subcellularLocation>
    <subcellularLocation>
        <location evidence="3">Membrane</location>
        <location evidence="3">Clathrin-coated pit</location>
    </subcellularLocation>
</comment>
<dbReference type="GO" id="GO:0006886">
    <property type="term" value="P:intracellular protein transport"/>
    <property type="evidence" value="ECO:0007669"/>
    <property type="project" value="InterPro"/>
</dbReference>